<dbReference type="Gene3D" id="3.90.226.10">
    <property type="entry name" value="2-enoyl-CoA Hydratase, Chain A, domain 1"/>
    <property type="match status" value="1"/>
</dbReference>
<protein>
    <submittedName>
        <fullName evidence="5">ClpP/crotonase-like domain-containing protein</fullName>
    </submittedName>
</protein>
<dbReference type="RefSeq" id="XP_056485212.1">
    <property type="nucleotide sequence ID" value="XM_056634592.1"/>
</dbReference>
<comment type="caution">
    <text evidence="5">The sequence shown here is derived from an EMBL/GenBank/DDBJ whole genome shotgun (WGS) entry which is preliminary data.</text>
</comment>
<keyword evidence="6" id="KW-1185">Reference proteome</keyword>
<evidence type="ECO:0000313" key="6">
    <source>
        <dbReference type="Proteomes" id="UP001147747"/>
    </source>
</evidence>
<evidence type="ECO:0000313" key="5">
    <source>
        <dbReference type="EMBL" id="KAJ5387414.1"/>
    </source>
</evidence>
<evidence type="ECO:0000256" key="4">
    <source>
        <dbReference type="SAM" id="MobiDB-lite"/>
    </source>
</evidence>
<dbReference type="EMBL" id="JAPZBU010000009">
    <property type="protein sequence ID" value="KAJ5387414.1"/>
    <property type="molecule type" value="Genomic_DNA"/>
</dbReference>
<evidence type="ECO:0000256" key="3">
    <source>
        <dbReference type="ARBA" id="ARBA00023235"/>
    </source>
</evidence>
<name>A0A9W9VQI6_9EURO</name>
<accession>A0A9W9VQI6</accession>
<keyword evidence="2" id="KW-0576">Peroxisome</keyword>
<dbReference type="GO" id="GO:0004165">
    <property type="term" value="F:delta(3)-delta(2)-enoyl-CoA isomerase activity"/>
    <property type="evidence" value="ECO:0007669"/>
    <property type="project" value="UniProtKB-ARBA"/>
</dbReference>
<dbReference type="GeneID" id="81373572"/>
<organism evidence="5 6">
    <name type="scientific">Penicillium cosmopolitanum</name>
    <dbReference type="NCBI Taxonomy" id="1131564"/>
    <lineage>
        <taxon>Eukaryota</taxon>
        <taxon>Fungi</taxon>
        <taxon>Dikarya</taxon>
        <taxon>Ascomycota</taxon>
        <taxon>Pezizomycotina</taxon>
        <taxon>Eurotiomycetes</taxon>
        <taxon>Eurotiomycetidae</taxon>
        <taxon>Eurotiales</taxon>
        <taxon>Aspergillaceae</taxon>
        <taxon>Penicillium</taxon>
    </lineage>
</organism>
<dbReference type="InterPro" id="IPR001753">
    <property type="entry name" value="Enoyl-CoA_hydra/iso"/>
</dbReference>
<proteinExistence type="predicted"/>
<dbReference type="Proteomes" id="UP001147747">
    <property type="component" value="Unassembled WGS sequence"/>
</dbReference>
<gene>
    <name evidence="5" type="ORF">N7509_009955</name>
</gene>
<dbReference type="Pfam" id="PF00378">
    <property type="entry name" value="ECH_1"/>
    <property type="match status" value="1"/>
</dbReference>
<dbReference type="PANTHER" id="PTHR43684:SF1">
    <property type="entry name" value="ENOYL-COA DELTA ISOMERASE 2"/>
    <property type="match status" value="1"/>
</dbReference>
<dbReference type="OrthoDB" id="448450at2759"/>
<feature type="compositionally biased region" description="Basic and acidic residues" evidence="4">
    <location>
        <begin position="235"/>
        <end position="248"/>
    </location>
</feature>
<sequence length="268" mass="29694">MADELGLSFIQLQAPRNGVLLVKYNRPEAGNSLHPRLVADLLKAVRWARQNDDVKIIVFTGNGKFFCTGMELVTDEEMSFAPGSDFHQLNKELILSEKILIAAVNGPAVGYGASSLALLDLVYSVPDAYFFTPFVKWGMAPEAASSLTFARLMGHQRASLLCLTAERILAPEAKELGLITKILPATNFLDQVIKIAENLALSPTGSLLGTKRLMKQPVIKDLLEANDRECHLIHEERMPSGDPERAKEQFQNAQRKKRKLNEQAKGRL</sequence>
<evidence type="ECO:0000256" key="1">
    <source>
        <dbReference type="ARBA" id="ARBA00004275"/>
    </source>
</evidence>
<reference evidence="5" key="2">
    <citation type="journal article" date="2023" name="IMA Fungus">
        <title>Comparative genomic study of the Penicillium genus elucidates a diverse pangenome and 15 lateral gene transfer events.</title>
        <authorList>
            <person name="Petersen C."/>
            <person name="Sorensen T."/>
            <person name="Nielsen M.R."/>
            <person name="Sondergaard T.E."/>
            <person name="Sorensen J.L."/>
            <person name="Fitzpatrick D.A."/>
            <person name="Frisvad J.C."/>
            <person name="Nielsen K.L."/>
        </authorList>
    </citation>
    <scope>NUCLEOTIDE SEQUENCE</scope>
    <source>
        <strain evidence="5">IBT 29677</strain>
    </source>
</reference>
<feature type="region of interest" description="Disordered" evidence="4">
    <location>
        <begin position="235"/>
        <end position="268"/>
    </location>
</feature>
<keyword evidence="3" id="KW-0413">Isomerase</keyword>
<dbReference type="SUPFAM" id="SSF52096">
    <property type="entry name" value="ClpP/crotonase"/>
    <property type="match status" value="1"/>
</dbReference>
<evidence type="ECO:0000256" key="2">
    <source>
        <dbReference type="ARBA" id="ARBA00023140"/>
    </source>
</evidence>
<dbReference type="GO" id="GO:0005777">
    <property type="term" value="C:peroxisome"/>
    <property type="evidence" value="ECO:0007669"/>
    <property type="project" value="UniProtKB-SubCell"/>
</dbReference>
<reference evidence="5" key="1">
    <citation type="submission" date="2022-12" db="EMBL/GenBank/DDBJ databases">
        <authorList>
            <person name="Petersen C."/>
        </authorList>
    </citation>
    <scope>NUCLEOTIDE SEQUENCE</scope>
    <source>
        <strain evidence="5">IBT 29677</strain>
    </source>
</reference>
<dbReference type="InterPro" id="IPR051053">
    <property type="entry name" value="ECH/Chromodomain_protein"/>
</dbReference>
<dbReference type="AlphaFoldDB" id="A0A9W9VQI6"/>
<dbReference type="PANTHER" id="PTHR43684">
    <property type="match status" value="1"/>
</dbReference>
<dbReference type="InterPro" id="IPR029045">
    <property type="entry name" value="ClpP/crotonase-like_dom_sf"/>
</dbReference>
<dbReference type="CDD" id="cd06558">
    <property type="entry name" value="crotonase-like"/>
    <property type="match status" value="1"/>
</dbReference>
<comment type="subcellular location">
    <subcellularLocation>
        <location evidence="1">Peroxisome</location>
    </subcellularLocation>
</comment>